<accession>A0A2N1PQF4</accession>
<protein>
    <recommendedName>
        <fullName evidence="2">PDZ domain-containing protein</fullName>
    </recommendedName>
</protein>
<proteinExistence type="predicted"/>
<gene>
    <name evidence="3" type="ORF">CVV64_09410</name>
</gene>
<dbReference type="InterPro" id="IPR041489">
    <property type="entry name" value="PDZ_6"/>
</dbReference>
<name>A0A2N1PQF4_9BACT</name>
<evidence type="ECO:0000313" key="4">
    <source>
        <dbReference type="Proteomes" id="UP000233256"/>
    </source>
</evidence>
<dbReference type="AlphaFoldDB" id="A0A2N1PQF4"/>
<reference evidence="3 4" key="1">
    <citation type="journal article" date="2017" name="ISME J.">
        <title>Potential for microbial H2 and metal transformations associated with novel bacteria and archaea in deep terrestrial subsurface sediments.</title>
        <authorList>
            <person name="Hernsdorf A.W."/>
            <person name="Amano Y."/>
            <person name="Miyakawa K."/>
            <person name="Ise K."/>
            <person name="Suzuki Y."/>
            <person name="Anantharaman K."/>
            <person name="Probst A."/>
            <person name="Burstein D."/>
            <person name="Thomas B.C."/>
            <person name="Banfield J.F."/>
        </authorList>
    </citation>
    <scope>NUCLEOTIDE SEQUENCE [LARGE SCALE GENOMIC DNA]</scope>
    <source>
        <strain evidence="3">HGW-Wallbacteria-1</strain>
    </source>
</reference>
<keyword evidence="1" id="KW-0812">Transmembrane</keyword>
<dbReference type="EMBL" id="PGXC01000005">
    <property type="protein sequence ID" value="PKK90567.1"/>
    <property type="molecule type" value="Genomic_DNA"/>
</dbReference>
<dbReference type="Gene3D" id="2.30.42.10">
    <property type="match status" value="1"/>
</dbReference>
<comment type="caution">
    <text evidence="3">The sequence shown here is derived from an EMBL/GenBank/DDBJ whole genome shotgun (WGS) entry which is preliminary data.</text>
</comment>
<dbReference type="SUPFAM" id="SSF50156">
    <property type="entry name" value="PDZ domain-like"/>
    <property type="match status" value="1"/>
</dbReference>
<organism evidence="3 4">
    <name type="scientific">Candidatus Wallbacteria bacterium HGW-Wallbacteria-1</name>
    <dbReference type="NCBI Taxonomy" id="2013854"/>
    <lineage>
        <taxon>Bacteria</taxon>
        <taxon>Candidatus Walliibacteriota</taxon>
    </lineage>
</organism>
<keyword evidence="1" id="KW-0472">Membrane</keyword>
<evidence type="ECO:0000259" key="2">
    <source>
        <dbReference type="Pfam" id="PF17820"/>
    </source>
</evidence>
<feature type="domain" description="PDZ" evidence="2">
    <location>
        <begin position="246"/>
        <end position="289"/>
    </location>
</feature>
<dbReference type="InterPro" id="IPR036034">
    <property type="entry name" value="PDZ_sf"/>
</dbReference>
<dbReference type="Proteomes" id="UP000233256">
    <property type="component" value="Unassembled WGS sequence"/>
</dbReference>
<evidence type="ECO:0000256" key="1">
    <source>
        <dbReference type="SAM" id="Phobius"/>
    </source>
</evidence>
<keyword evidence="1" id="KW-1133">Transmembrane helix</keyword>
<dbReference type="Pfam" id="PF17820">
    <property type="entry name" value="PDZ_6"/>
    <property type="match status" value="1"/>
</dbReference>
<sequence>MFQTLDQEVEMSRNSLLVFSFLTSLTIGFWPLFNKTDSTEMALASQLIPGQTAMDDKQVKAEKKLPVISGDPFGIHKISSASGKLTDASKTKNSLADKKSPAGLSESPVKAAVKQENSMELRGTYLNSRGAFACIRQKEHEFFLRQGEKVSGWILSDVSRESVTLMKEGERMDLGLFGGSSTSQDSRNNKSQIADSASEIAFSRREINEIGANPMALMSAVTIAPHVINRKIEGFQLRRIDHPVLRKAGLRNGDIVVAVEGKPITSIADAISMAKTLKNHESIRVSLKRNGIPRDIDYRITE</sequence>
<evidence type="ECO:0000313" key="3">
    <source>
        <dbReference type="EMBL" id="PKK90567.1"/>
    </source>
</evidence>
<feature type="transmembrane region" description="Helical" evidence="1">
    <location>
        <begin position="15"/>
        <end position="33"/>
    </location>
</feature>